<gene>
    <name evidence="1" type="ORF">ORI27_18515</name>
</gene>
<name>A0ABT3SGS7_9MYCO</name>
<dbReference type="RefSeq" id="WP_265998378.1">
    <property type="nucleotide sequence ID" value="NZ_JAPJDN010000016.1"/>
</dbReference>
<evidence type="ECO:0000313" key="2">
    <source>
        <dbReference type="Proteomes" id="UP001300745"/>
    </source>
</evidence>
<comment type="caution">
    <text evidence="1">The sequence shown here is derived from an EMBL/GenBank/DDBJ whole genome shotgun (WGS) entry which is preliminary data.</text>
</comment>
<organism evidence="1 2">
    <name type="scientific">Mycobacterium pinniadriaticum</name>
    <dbReference type="NCBI Taxonomy" id="2994102"/>
    <lineage>
        <taxon>Bacteria</taxon>
        <taxon>Bacillati</taxon>
        <taxon>Actinomycetota</taxon>
        <taxon>Actinomycetes</taxon>
        <taxon>Mycobacteriales</taxon>
        <taxon>Mycobacteriaceae</taxon>
        <taxon>Mycobacterium</taxon>
    </lineage>
</organism>
<evidence type="ECO:0000313" key="1">
    <source>
        <dbReference type="EMBL" id="MCX2938696.1"/>
    </source>
</evidence>
<keyword evidence="2" id="KW-1185">Reference proteome</keyword>
<dbReference type="Gene3D" id="3.40.830.10">
    <property type="entry name" value="LigB-like"/>
    <property type="match status" value="1"/>
</dbReference>
<reference evidence="1 2" key="1">
    <citation type="submission" date="2022-11" db="EMBL/GenBank/DDBJ databases">
        <title>Mycobacterium sp. nov.</title>
        <authorList>
            <person name="Papic B."/>
            <person name="Spicic S."/>
            <person name="Duvnjak S."/>
        </authorList>
    </citation>
    <scope>NUCLEOTIDE SEQUENCE [LARGE SCALE GENOMIC DNA]</scope>
    <source>
        <strain evidence="1 2">CVI_P4</strain>
    </source>
</reference>
<dbReference type="EMBL" id="JAPJDO010000016">
    <property type="protein sequence ID" value="MCX2938696.1"/>
    <property type="molecule type" value="Genomic_DNA"/>
</dbReference>
<dbReference type="Proteomes" id="UP001300745">
    <property type="component" value="Unassembled WGS sequence"/>
</dbReference>
<accession>A0ABT3SGS7</accession>
<sequence>MLSAIALTPSAPVLVPELAGAAAAEVVEFRSAAVAAAAELPDRWIAVGVGPNDQIIDPDTRGTFAGYGVDVQVALSPDAPAQVSALPLCALFTGWLRAQANPSARAQVRVYRDDHDAETAVAIGRALRAEIDAGDGAVGVVVVADGANTLTPPAPGGYDPDAAPGQAALDDALACGDVAALTRLRGGVVGRVAYQVLAGLTEPGPRAAKELARGAPYGVGYFVGSWVPAGASAATRGSTE</sequence>
<protein>
    <submittedName>
        <fullName evidence="1">Uncharacterized protein</fullName>
    </submittedName>
</protein>
<proteinExistence type="predicted"/>